<dbReference type="InterPro" id="IPR036259">
    <property type="entry name" value="MFS_trans_sf"/>
</dbReference>
<comment type="subcellular location">
    <subcellularLocation>
        <location evidence="1">Cell membrane</location>
        <topology evidence="1">Multi-pass membrane protein</topology>
    </subcellularLocation>
</comment>
<feature type="transmembrane region" description="Helical" evidence="6">
    <location>
        <begin position="77"/>
        <end position="95"/>
    </location>
</feature>
<accession>A0AB39S8E6</accession>
<feature type="transmembrane region" description="Helical" evidence="6">
    <location>
        <begin position="47"/>
        <end position="70"/>
    </location>
</feature>
<reference evidence="7" key="1">
    <citation type="submission" date="2024-07" db="EMBL/GenBank/DDBJ databases">
        <authorList>
            <person name="Yu S.T."/>
        </authorList>
    </citation>
    <scope>NUCLEOTIDE SEQUENCE</scope>
    <source>
        <strain evidence="7">R35</strain>
    </source>
</reference>
<evidence type="ECO:0000256" key="1">
    <source>
        <dbReference type="ARBA" id="ARBA00004651"/>
    </source>
</evidence>
<protein>
    <submittedName>
        <fullName evidence="7">MFS transporter</fullName>
    </submittedName>
</protein>
<evidence type="ECO:0000256" key="4">
    <source>
        <dbReference type="ARBA" id="ARBA00022989"/>
    </source>
</evidence>
<gene>
    <name evidence="7" type="ORF">AB5J50_22295</name>
</gene>
<proteinExistence type="predicted"/>
<evidence type="ECO:0000256" key="6">
    <source>
        <dbReference type="SAM" id="Phobius"/>
    </source>
</evidence>
<name>A0AB39S8E6_9ACTN</name>
<feature type="transmembrane region" description="Helical" evidence="6">
    <location>
        <begin position="193"/>
        <end position="211"/>
    </location>
</feature>
<dbReference type="RefSeq" id="WP_369260169.1">
    <property type="nucleotide sequence ID" value="NZ_CP163440.1"/>
</dbReference>
<dbReference type="PANTHER" id="PTHR23513">
    <property type="entry name" value="INTEGRAL MEMBRANE EFFLUX PROTEIN-RELATED"/>
    <property type="match status" value="1"/>
</dbReference>
<feature type="transmembrane region" description="Helical" evidence="6">
    <location>
        <begin position="170"/>
        <end position="187"/>
    </location>
</feature>
<feature type="transmembrane region" description="Helical" evidence="6">
    <location>
        <begin position="101"/>
        <end position="125"/>
    </location>
</feature>
<feature type="transmembrane region" description="Helical" evidence="6">
    <location>
        <begin position="21"/>
        <end position="41"/>
    </location>
</feature>
<keyword evidence="3 6" id="KW-0812">Transmembrane</keyword>
<feature type="transmembrane region" description="Helical" evidence="6">
    <location>
        <begin position="271"/>
        <end position="290"/>
    </location>
</feature>
<evidence type="ECO:0000313" key="7">
    <source>
        <dbReference type="EMBL" id="XDQ63331.1"/>
    </source>
</evidence>
<keyword evidence="2" id="KW-1003">Cell membrane</keyword>
<evidence type="ECO:0000256" key="2">
    <source>
        <dbReference type="ARBA" id="ARBA00022475"/>
    </source>
</evidence>
<evidence type="ECO:0000256" key="3">
    <source>
        <dbReference type="ARBA" id="ARBA00022692"/>
    </source>
</evidence>
<dbReference type="AlphaFoldDB" id="A0AB39S8E6"/>
<dbReference type="Gene3D" id="1.20.1250.20">
    <property type="entry name" value="MFS general substrate transporter like domains"/>
    <property type="match status" value="1"/>
</dbReference>
<dbReference type="EMBL" id="CP163440">
    <property type="protein sequence ID" value="XDQ63331.1"/>
    <property type="molecule type" value="Genomic_DNA"/>
</dbReference>
<keyword evidence="5 6" id="KW-0472">Membrane</keyword>
<sequence length="423" mass="43450">MRSYSDLFRTREFTPLFLSSCFRTAASTVSGLALATLVYRATGSPLLTALSMFGPSLAQVVGATTMLSAADRLPPRATVAGIALAFGAGTAVMSIPGMPVWTIFVLLLLLGLIQSFGGGVLWGLLNEILAKDGNSGNSGEGSKGSNSSNSSNGGNSGYLLGRSVFNMMNGIAQITGYGTGGVLVALLSPRVTLLTAAALYLAAAVVARLGLTRRAPRALGRPSIATTWRTNARLFSSPERRTLYLLLWIPNGLIVGCESLFVSYAPSRAGALFAFAAFGMFVGDVTTGRLLPPRVRARLGIPFLLLLATPYLVFVLRPGVAVAAAAVAVASIGFGSSLMQQERLVALIPDELSGHALGLHTAGMLTMQGASAALAGGVAQLTSPGTAMTVMAVASIAVTLTLAPTVGGVRAKGEPSESELSLN</sequence>
<evidence type="ECO:0000256" key="5">
    <source>
        <dbReference type="ARBA" id="ARBA00023136"/>
    </source>
</evidence>
<dbReference type="PANTHER" id="PTHR23513:SF11">
    <property type="entry name" value="STAPHYLOFERRIN A TRANSPORTER"/>
    <property type="match status" value="1"/>
</dbReference>
<keyword evidence="4 6" id="KW-1133">Transmembrane helix</keyword>
<dbReference type="GO" id="GO:0005886">
    <property type="term" value="C:plasma membrane"/>
    <property type="evidence" value="ECO:0007669"/>
    <property type="project" value="UniProtKB-SubCell"/>
</dbReference>
<feature type="transmembrane region" description="Helical" evidence="6">
    <location>
        <begin position="243"/>
        <end position="265"/>
    </location>
</feature>
<organism evidence="7">
    <name type="scientific">Streptomyces sp. R35</name>
    <dbReference type="NCBI Taxonomy" id="3238630"/>
    <lineage>
        <taxon>Bacteria</taxon>
        <taxon>Bacillati</taxon>
        <taxon>Actinomycetota</taxon>
        <taxon>Actinomycetes</taxon>
        <taxon>Kitasatosporales</taxon>
        <taxon>Streptomycetaceae</taxon>
        <taxon>Streptomyces</taxon>
    </lineage>
</organism>
<feature type="transmembrane region" description="Helical" evidence="6">
    <location>
        <begin position="297"/>
        <end position="314"/>
    </location>
</feature>
<dbReference type="SUPFAM" id="SSF103473">
    <property type="entry name" value="MFS general substrate transporter"/>
    <property type="match status" value="2"/>
</dbReference>